<keyword evidence="4" id="KW-1185">Reference proteome</keyword>
<dbReference type="OrthoDB" id="10264588at2759"/>
<evidence type="ECO:0000313" key="4">
    <source>
        <dbReference type="Proteomes" id="UP000700596"/>
    </source>
</evidence>
<proteinExistence type="predicted"/>
<feature type="domain" description="UPF0261" evidence="1">
    <location>
        <begin position="3"/>
        <end position="178"/>
    </location>
</feature>
<dbReference type="Pfam" id="PF06792">
    <property type="entry name" value="UPF0261"/>
    <property type="match status" value="1"/>
</dbReference>
<dbReference type="InterPro" id="IPR051353">
    <property type="entry name" value="Tobamovirus_resist_UPF0261"/>
</dbReference>
<organism evidence="3 4">
    <name type="scientific">Dendryphion nanum</name>
    <dbReference type="NCBI Taxonomy" id="256645"/>
    <lineage>
        <taxon>Eukaryota</taxon>
        <taxon>Fungi</taxon>
        <taxon>Dikarya</taxon>
        <taxon>Ascomycota</taxon>
        <taxon>Pezizomycotina</taxon>
        <taxon>Dothideomycetes</taxon>
        <taxon>Pleosporomycetidae</taxon>
        <taxon>Pleosporales</taxon>
        <taxon>Torulaceae</taxon>
        <taxon>Dendryphion</taxon>
    </lineage>
</organism>
<dbReference type="Pfam" id="PF23189">
    <property type="entry name" value="UPF0261_C"/>
    <property type="match status" value="1"/>
</dbReference>
<evidence type="ECO:0000313" key="3">
    <source>
        <dbReference type="EMBL" id="KAH7110069.1"/>
    </source>
</evidence>
<name>A0A9P9D089_9PLEO</name>
<gene>
    <name evidence="3" type="ORF">B0J11DRAFT_207502</name>
</gene>
<dbReference type="InterPro" id="IPR008322">
    <property type="entry name" value="UPF0261"/>
</dbReference>
<dbReference type="InterPro" id="IPR044122">
    <property type="entry name" value="UPF0261_N"/>
</dbReference>
<dbReference type="AlphaFoldDB" id="A0A9P9D089"/>
<dbReference type="PANTHER" id="PTHR31862:SF1">
    <property type="entry name" value="UPF0261 DOMAIN PROTEIN (AFU_ORTHOLOGUE AFUA_1G10120)"/>
    <property type="match status" value="1"/>
</dbReference>
<evidence type="ECO:0000259" key="1">
    <source>
        <dbReference type="Pfam" id="PF06792"/>
    </source>
</evidence>
<dbReference type="PANTHER" id="PTHR31862">
    <property type="entry name" value="UPF0261 DOMAIN PROTEIN (AFU_ORTHOLOGUE AFUA_1G10120)"/>
    <property type="match status" value="1"/>
</dbReference>
<evidence type="ECO:0000259" key="2">
    <source>
        <dbReference type="Pfam" id="PF23189"/>
    </source>
</evidence>
<dbReference type="EMBL" id="JAGMWT010000029">
    <property type="protein sequence ID" value="KAH7110069.1"/>
    <property type="molecule type" value="Genomic_DNA"/>
</dbReference>
<comment type="caution">
    <text evidence="3">The sequence shown here is derived from an EMBL/GenBank/DDBJ whole genome shotgun (WGS) entry which is preliminary data.</text>
</comment>
<feature type="domain" description="UPF0261" evidence="2">
    <location>
        <begin position="191"/>
        <end position="409"/>
    </location>
</feature>
<sequence length="423" mass="45312">MTTVVVLGTCDTKLEELLFLRDRICQYGRSTEVVVIDAGRTPVDHESITISQEALLFKYGNDENVSNHSRSDLLTMMAQCATKAVGELFRTNSLHGIIAAGGSGASYLASEVMRNALPIGFPKMLVSTVASGDTGPIVGETDITLMYSVVDVAGLNQLLRKVLSNAGTAIAAMAHAYAEPNIIPVPSKEMKRVGITMFGVTTPAVDAIRTHLESNWPIETYIFHATGHGGKALERLVREGGLDAVLDLTTTEICDFLVGGVMSAGPERLSAAAQAGIPNIISVGATDMTNFGPKDTVPEKYRSRNLYVHNPTVTLMRTSVEESRAIGRFIATQLKTHSKTQRLVEVWLPTGGVSMMSVPSGPFEDRIADSALFEEIHNGLKGSDIGVIEYASSINDSRFAVRIAESLVRKMGLGQVKASVVSA</sequence>
<dbReference type="CDD" id="cd15488">
    <property type="entry name" value="Tm-1-like"/>
    <property type="match status" value="1"/>
</dbReference>
<reference evidence="3" key="1">
    <citation type="journal article" date="2021" name="Nat. Commun.">
        <title>Genetic determinants of endophytism in the Arabidopsis root mycobiome.</title>
        <authorList>
            <person name="Mesny F."/>
            <person name="Miyauchi S."/>
            <person name="Thiergart T."/>
            <person name="Pickel B."/>
            <person name="Atanasova L."/>
            <person name="Karlsson M."/>
            <person name="Huettel B."/>
            <person name="Barry K.W."/>
            <person name="Haridas S."/>
            <person name="Chen C."/>
            <person name="Bauer D."/>
            <person name="Andreopoulos W."/>
            <person name="Pangilinan J."/>
            <person name="LaButti K."/>
            <person name="Riley R."/>
            <person name="Lipzen A."/>
            <person name="Clum A."/>
            <person name="Drula E."/>
            <person name="Henrissat B."/>
            <person name="Kohler A."/>
            <person name="Grigoriev I.V."/>
            <person name="Martin F.M."/>
            <person name="Hacquard S."/>
        </authorList>
    </citation>
    <scope>NUCLEOTIDE SEQUENCE</scope>
    <source>
        <strain evidence="3">MPI-CAGE-CH-0243</strain>
    </source>
</reference>
<dbReference type="Proteomes" id="UP000700596">
    <property type="component" value="Unassembled WGS sequence"/>
</dbReference>
<protein>
    <submittedName>
        <fullName evidence="3">Uncharacterized protein</fullName>
    </submittedName>
</protein>
<dbReference type="InterPro" id="IPR056778">
    <property type="entry name" value="UPF0261_C"/>
</dbReference>
<dbReference type="Gene3D" id="3.40.50.12030">
    <property type="entry name" value="Uncharacterised protein family UPF0261, NC domain"/>
    <property type="match status" value="1"/>
</dbReference>
<dbReference type="PIRSF" id="PIRSF033271">
    <property type="entry name" value="UCP033271"/>
    <property type="match status" value="1"/>
</dbReference>
<dbReference type="NCBIfam" id="NF002674">
    <property type="entry name" value="PRK02399.1-2"/>
    <property type="match status" value="1"/>
</dbReference>
<dbReference type="Gene3D" id="3.40.50.12020">
    <property type="entry name" value="Uncharacterised protein family UPF0261, NN domain"/>
    <property type="match status" value="1"/>
</dbReference>
<accession>A0A9P9D089</accession>